<dbReference type="AlphaFoldDB" id="A0A8K0HRZ6"/>
<evidence type="ECO:0000313" key="2">
    <source>
        <dbReference type="EMBL" id="KAF3457571.1"/>
    </source>
</evidence>
<feature type="region of interest" description="Disordered" evidence="1">
    <location>
        <begin position="48"/>
        <end position="67"/>
    </location>
</feature>
<accession>A0A8K0HRZ6</accession>
<evidence type="ECO:0000313" key="3">
    <source>
        <dbReference type="Proteomes" id="UP000796880"/>
    </source>
</evidence>
<organism evidence="2 3">
    <name type="scientific">Rhamnella rubrinervis</name>
    <dbReference type="NCBI Taxonomy" id="2594499"/>
    <lineage>
        <taxon>Eukaryota</taxon>
        <taxon>Viridiplantae</taxon>
        <taxon>Streptophyta</taxon>
        <taxon>Embryophyta</taxon>
        <taxon>Tracheophyta</taxon>
        <taxon>Spermatophyta</taxon>
        <taxon>Magnoliopsida</taxon>
        <taxon>eudicotyledons</taxon>
        <taxon>Gunneridae</taxon>
        <taxon>Pentapetalae</taxon>
        <taxon>rosids</taxon>
        <taxon>fabids</taxon>
        <taxon>Rosales</taxon>
        <taxon>Rhamnaceae</taxon>
        <taxon>rhamnoid group</taxon>
        <taxon>Rhamneae</taxon>
        <taxon>Rhamnella</taxon>
    </lineage>
</organism>
<feature type="region of interest" description="Disordered" evidence="1">
    <location>
        <begin position="74"/>
        <end position="108"/>
    </location>
</feature>
<sequence>MDNLFLFESKRKAGLLEGKVETRQTETTPAESCSKCKEIVLPGARNRAITAPHGSPLHEAGPTHDHRRRAGVVRHQLPSNPRVWSCGSDSNLMQEHPEGKRATDTGGFQGPFSIEFINLLKESNF</sequence>
<evidence type="ECO:0000256" key="1">
    <source>
        <dbReference type="SAM" id="MobiDB-lite"/>
    </source>
</evidence>
<dbReference type="Proteomes" id="UP000796880">
    <property type="component" value="Unassembled WGS sequence"/>
</dbReference>
<comment type="caution">
    <text evidence="2">The sequence shown here is derived from an EMBL/GenBank/DDBJ whole genome shotgun (WGS) entry which is preliminary data.</text>
</comment>
<keyword evidence="3" id="KW-1185">Reference proteome</keyword>
<name>A0A8K0HRZ6_9ROSA</name>
<protein>
    <submittedName>
        <fullName evidence="2">Uncharacterized protein</fullName>
    </submittedName>
</protein>
<gene>
    <name evidence="2" type="ORF">FNV43_RR02229</name>
</gene>
<reference evidence="2" key="1">
    <citation type="submission" date="2020-03" db="EMBL/GenBank/DDBJ databases">
        <title>A high-quality chromosome-level genome assembly of a woody plant with both climbing and erect habits, Rhamnella rubrinervis.</title>
        <authorList>
            <person name="Lu Z."/>
            <person name="Yang Y."/>
            <person name="Zhu X."/>
            <person name="Sun Y."/>
        </authorList>
    </citation>
    <scope>NUCLEOTIDE SEQUENCE</scope>
    <source>
        <strain evidence="2">BYM</strain>
        <tissue evidence="2">Leaf</tissue>
    </source>
</reference>
<dbReference type="OrthoDB" id="8785703at2759"/>
<proteinExistence type="predicted"/>
<dbReference type="EMBL" id="VOIH02000001">
    <property type="protein sequence ID" value="KAF3457571.1"/>
    <property type="molecule type" value="Genomic_DNA"/>
</dbReference>